<keyword evidence="3" id="KW-1185">Reference proteome</keyword>
<accession>A0A3N9WJF7</accession>
<dbReference type="RefSeq" id="WP_124774100.1">
    <property type="nucleotide sequence ID" value="NZ_QGSZ01000232.1"/>
</dbReference>
<evidence type="ECO:0000313" key="3">
    <source>
        <dbReference type="Proteomes" id="UP000282312"/>
    </source>
</evidence>
<sequence length="213" mass="22367">MRNFLTLPERSTYASANGLALLVAVITVNGLAVTGGNLAIVAVLAVVAGFALAGWSRLLYSLIDAGNRQIGPLVGLVTVAVLLAAWAAGWPLLLGVALLLVVCRLPFMAAEAAGQALRVRAYWSNSEQLWHAATVAQIVIDAVALGATAVLLAGPWDGPVPLVRLAATLLMLVPLLLSRAADRSGLMPRILFWPTPGEREAQVTRPADEPQQQ</sequence>
<keyword evidence="1" id="KW-0472">Membrane</keyword>
<feature type="transmembrane region" description="Helical" evidence="1">
    <location>
        <begin position="12"/>
        <end position="32"/>
    </location>
</feature>
<evidence type="ECO:0000313" key="2">
    <source>
        <dbReference type="EMBL" id="RQX00928.1"/>
    </source>
</evidence>
<organism evidence="2 3">
    <name type="scientific">Micromonospora inaquosa</name>
    <dbReference type="NCBI Taxonomy" id="2203716"/>
    <lineage>
        <taxon>Bacteria</taxon>
        <taxon>Bacillati</taxon>
        <taxon>Actinomycetota</taxon>
        <taxon>Actinomycetes</taxon>
        <taxon>Micromonosporales</taxon>
        <taxon>Micromonosporaceae</taxon>
        <taxon>Micromonospora</taxon>
    </lineage>
</organism>
<comment type="caution">
    <text evidence="2">The sequence shown here is derived from an EMBL/GenBank/DDBJ whole genome shotgun (WGS) entry which is preliminary data.</text>
</comment>
<reference evidence="2 3" key="1">
    <citation type="submission" date="2018-05" db="EMBL/GenBank/DDBJ databases">
        <title>Micromonospora from Atacama Desert.</title>
        <authorList>
            <person name="Carro L."/>
            <person name="Goodfellow M."/>
            <person name="Klenk H.-P."/>
        </authorList>
    </citation>
    <scope>NUCLEOTIDE SEQUENCE [LARGE SCALE GENOMIC DNA]</scope>
    <source>
        <strain evidence="2 3">LB39</strain>
    </source>
</reference>
<evidence type="ECO:0000256" key="1">
    <source>
        <dbReference type="SAM" id="Phobius"/>
    </source>
</evidence>
<protein>
    <submittedName>
        <fullName evidence="2">Uncharacterized protein</fullName>
    </submittedName>
</protein>
<keyword evidence="1" id="KW-0812">Transmembrane</keyword>
<keyword evidence="1" id="KW-1133">Transmembrane helix</keyword>
<gene>
    <name evidence="2" type="ORF">DLJ59_19675</name>
</gene>
<dbReference type="AlphaFoldDB" id="A0A3N9WJF7"/>
<proteinExistence type="predicted"/>
<name>A0A3N9WJF7_9ACTN</name>
<dbReference type="EMBL" id="QGSZ01000232">
    <property type="protein sequence ID" value="RQX00928.1"/>
    <property type="molecule type" value="Genomic_DNA"/>
</dbReference>
<dbReference type="Proteomes" id="UP000282312">
    <property type="component" value="Unassembled WGS sequence"/>
</dbReference>
<feature type="transmembrane region" description="Helical" evidence="1">
    <location>
        <begin position="129"/>
        <end position="156"/>
    </location>
</feature>
<feature type="transmembrane region" description="Helical" evidence="1">
    <location>
        <begin position="38"/>
        <end position="58"/>
    </location>
</feature>
<feature type="transmembrane region" description="Helical" evidence="1">
    <location>
        <begin position="94"/>
        <end position="117"/>
    </location>
</feature>
<feature type="transmembrane region" description="Helical" evidence="1">
    <location>
        <begin position="70"/>
        <end position="88"/>
    </location>
</feature>
<feature type="transmembrane region" description="Helical" evidence="1">
    <location>
        <begin position="162"/>
        <end position="181"/>
    </location>
</feature>